<dbReference type="RefSeq" id="WP_005369173.1">
    <property type="nucleotide sequence ID" value="NZ_CM001475.1"/>
</dbReference>
<dbReference type="STRING" id="686340.Metal_0431"/>
<dbReference type="GO" id="GO:0016740">
    <property type="term" value="F:transferase activity"/>
    <property type="evidence" value="ECO:0007669"/>
    <property type="project" value="UniProtKB-KW"/>
</dbReference>
<accession>H8GMP5</accession>
<dbReference type="eggNOG" id="COG0607">
    <property type="taxonomic scope" value="Bacteria"/>
</dbReference>
<proteinExistence type="predicted"/>
<feature type="chain" id="PRO_5003612059" evidence="1">
    <location>
        <begin position="25"/>
        <end position="152"/>
    </location>
</feature>
<dbReference type="EMBL" id="CM001475">
    <property type="protein sequence ID" value="EIC28285.1"/>
    <property type="molecule type" value="Genomic_DNA"/>
</dbReference>
<keyword evidence="3" id="KW-0808">Transferase</keyword>
<dbReference type="InterPro" id="IPR001763">
    <property type="entry name" value="Rhodanese-like_dom"/>
</dbReference>
<evidence type="ECO:0000313" key="4">
    <source>
        <dbReference type="Proteomes" id="UP000005090"/>
    </source>
</evidence>
<keyword evidence="1" id="KW-0732">Signal</keyword>
<dbReference type="Gene3D" id="3.40.250.10">
    <property type="entry name" value="Rhodanese-like domain"/>
    <property type="match status" value="1"/>
</dbReference>
<reference evidence="3 4" key="1">
    <citation type="journal article" date="2013" name="Genome Announc.">
        <title>Genome Sequence of the Obligate Gammaproteobacterial Methanotroph Methylomicrobium album Strain BG8.</title>
        <authorList>
            <person name="Kits K.D."/>
            <person name="Kalyuzhnaya M.G."/>
            <person name="Klotz M.G."/>
            <person name="Jetten M.S."/>
            <person name="Op den Camp H.J."/>
            <person name="Vuilleumier S."/>
            <person name="Bringel F."/>
            <person name="Dispirito A.A."/>
            <person name="Murrell J.C."/>
            <person name="Bruce D."/>
            <person name="Cheng J.F."/>
            <person name="Copeland A."/>
            <person name="Goodwin L."/>
            <person name="Hauser L."/>
            <person name="Lajus A."/>
            <person name="Land M.L."/>
            <person name="Lapidus A."/>
            <person name="Lucas S."/>
            <person name="Medigue C."/>
            <person name="Pitluck S."/>
            <person name="Woyke T."/>
            <person name="Zeytun A."/>
            <person name="Stein L.Y."/>
        </authorList>
    </citation>
    <scope>NUCLEOTIDE SEQUENCE [LARGE SCALE GENOMIC DNA]</scope>
    <source>
        <strain evidence="3 4">BG8</strain>
    </source>
</reference>
<protein>
    <submittedName>
        <fullName evidence="3">Rhodanese-related sulfurtransferase</fullName>
    </submittedName>
</protein>
<evidence type="ECO:0000259" key="2">
    <source>
        <dbReference type="PROSITE" id="PS50206"/>
    </source>
</evidence>
<organism evidence="3 4">
    <name type="scientific">Methylomicrobium album BG8</name>
    <dbReference type="NCBI Taxonomy" id="686340"/>
    <lineage>
        <taxon>Bacteria</taxon>
        <taxon>Pseudomonadati</taxon>
        <taxon>Pseudomonadota</taxon>
        <taxon>Gammaproteobacteria</taxon>
        <taxon>Methylococcales</taxon>
        <taxon>Methylococcaceae</taxon>
        <taxon>Methylomicrobium</taxon>
    </lineage>
</organism>
<dbReference type="AlphaFoldDB" id="H8GMP5"/>
<feature type="domain" description="Rhodanese" evidence="2">
    <location>
        <begin position="56"/>
        <end position="143"/>
    </location>
</feature>
<keyword evidence="4" id="KW-1185">Reference proteome</keyword>
<gene>
    <name evidence="3" type="ORF">Metal_0431</name>
</gene>
<dbReference type="PROSITE" id="PS50206">
    <property type="entry name" value="RHODANESE_3"/>
    <property type="match status" value="1"/>
</dbReference>
<sequence>MIKNTANTLLLAMMLVAPLGLADAAEHGGKPAPAAKPYLYKTPKLNRAQFDVLLAKPEELLIIDVRRPDEVSKIGGFPVYLSVQAKQLDAALPFIPKERSIVTVSNHAGRAGAAGDFLADKGFKVVGAVGSQNYEEEGGKVTRIEPVQKKAK</sequence>
<dbReference type="InterPro" id="IPR036873">
    <property type="entry name" value="Rhodanese-like_dom_sf"/>
</dbReference>
<dbReference type="HOGENOM" id="CLU_136110_0_0_6"/>
<evidence type="ECO:0000313" key="3">
    <source>
        <dbReference type="EMBL" id="EIC28285.1"/>
    </source>
</evidence>
<name>H8GMP5_METAL</name>
<feature type="signal peptide" evidence="1">
    <location>
        <begin position="1"/>
        <end position="24"/>
    </location>
</feature>
<evidence type="ECO:0000256" key="1">
    <source>
        <dbReference type="SAM" id="SignalP"/>
    </source>
</evidence>
<dbReference type="SUPFAM" id="SSF52821">
    <property type="entry name" value="Rhodanese/Cell cycle control phosphatase"/>
    <property type="match status" value="1"/>
</dbReference>
<dbReference type="CDD" id="cd00158">
    <property type="entry name" value="RHOD"/>
    <property type="match status" value="1"/>
</dbReference>
<dbReference type="Proteomes" id="UP000005090">
    <property type="component" value="Chromosome"/>
</dbReference>